<dbReference type="GO" id="GO:0008775">
    <property type="term" value="F:acetate CoA-transferase activity"/>
    <property type="evidence" value="ECO:0007669"/>
    <property type="project" value="InterPro"/>
</dbReference>
<dbReference type="InterPro" id="IPR017821">
    <property type="entry name" value="Succinate_CoA_transferase"/>
</dbReference>
<evidence type="ECO:0000256" key="1">
    <source>
        <dbReference type="ARBA" id="ARBA00009632"/>
    </source>
</evidence>
<keyword evidence="6" id="KW-0808">Transferase</keyword>
<evidence type="ECO:0000259" key="4">
    <source>
        <dbReference type="Pfam" id="PF02550"/>
    </source>
</evidence>
<dbReference type="Pfam" id="PF13336">
    <property type="entry name" value="AcetylCoA_hyd_C"/>
    <property type="match status" value="1"/>
</dbReference>
<dbReference type="InterPro" id="IPR003702">
    <property type="entry name" value="ActCoA_hydro_N"/>
</dbReference>
<dbReference type="SUPFAM" id="SSF100950">
    <property type="entry name" value="NagB/RpiA/CoA transferase-like"/>
    <property type="match status" value="2"/>
</dbReference>
<dbReference type="PANTHER" id="PTHR43609">
    <property type="entry name" value="ACETYL-COA HYDROLASE"/>
    <property type="match status" value="1"/>
</dbReference>
<dbReference type="PATRIC" id="fig|525903.6.peg.306"/>
<feature type="binding site" evidence="3">
    <location>
        <position position="410"/>
    </location>
    <ligand>
        <name>CoA</name>
        <dbReference type="ChEBI" id="CHEBI:57287"/>
    </ligand>
</feature>
<dbReference type="GO" id="GO:0003986">
    <property type="term" value="F:acetyl-CoA hydrolase activity"/>
    <property type="evidence" value="ECO:0007669"/>
    <property type="project" value="UniProtKB-EC"/>
</dbReference>
<evidence type="ECO:0000313" key="6">
    <source>
        <dbReference type="EMBL" id="ACZ18538.1"/>
    </source>
</evidence>
<dbReference type="RefSeq" id="WP_012869054.1">
    <property type="nucleotide sequence ID" value="NC_013522.1"/>
</dbReference>
<dbReference type="EMBL" id="CP001818">
    <property type="protein sequence ID" value="ACZ18538.1"/>
    <property type="molecule type" value="Genomic_DNA"/>
</dbReference>
<feature type="binding site" evidence="3">
    <location>
        <position position="386"/>
    </location>
    <ligand>
        <name>CoA</name>
        <dbReference type="ChEBI" id="CHEBI:57287"/>
    </ligand>
</feature>
<dbReference type="GO" id="GO:0006083">
    <property type="term" value="P:acetate metabolic process"/>
    <property type="evidence" value="ECO:0007669"/>
    <property type="project" value="InterPro"/>
</dbReference>
<dbReference type="Gene3D" id="3.30.750.70">
    <property type="entry name" value="4-hydroxybutyrate coenzyme like domains"/>
    <property type="match status" value="1"/>
</dbReference>
<reference evidence="6 7" key="1">
    <citation type="journal article" date="2009" name="Stand. Genomic Sci.">
        <title>Complete genome sequence of Thermanaerovibrio acidaminovorans type strain (Su883).</title>
        <authorList>
            <person name="Chovatia M."/>
            <person name="Sikorski J."/>
            <person name="Schroder M."/>
            <person name="Lapidus A."/>
            <person name="Nolan M."/>
            <person name="Tice H."/>
            <person name="Glavina Del Rio T."/>
            <person name="Copeland A."/>
            <person name="Cheng J.F."/>
            <person name="Lucas S."/>
            <person name="Chen F."/>
            <person name="Bruce D."/>
            <person name="Goodwin L."/>
            <person name="Pitluck S."/>
            <person name="Ivanova N."/>
            <person name="Mavromatis K."/>
            <person name="Ovchinnikova G."/>
            <person name="Pati A."/>
            <person name="Chen A."/>
            <person name="Palaniappan K."/>
            <person name="Land M."/>
            <person name="Hauser L."/>
            <person name="Chang Y.J."/>
            <person name="Jeffries C.D."/>
            <person name="Chain P."/>
            <person name="Saunders E."/>
            <person name="Detter J.C."/>
            <person name="Brettin T."/>
            <person name="Rohde M."/>
            <person name="Goker M."/>
            <person name="Spring S."/>
            <person name="Bristow J."/>
            <person name="Markowitz V."/>
            <person name="Hugenholtz P."/>
            <person name="Kyrpides N.C."/>
            <person name="Klenk H.P."/>
            <person name="Eisen J.A."/>
        </authorList>
    </citation>
    <scope>NUCLEOTIDE SEQUENCE [LARGE SCALE GENOMIC DNA]</scope>
    <source>
        <strain evidence="7">ATCC 49978 / DSM 6589 / Su883</strain>
    </source>
</reference>
<gene>
    <name evidence="6" type="ordered locus">Taci_0301</name>
</gene>
<feature type="active site" description="5-glutamyl coenzyme A thioester intermediate" evidence="2">
    <location>
        <position position="296"/>
    </location>
</feature>
<evidence type="ECO:0000256" key="2">
    <source>
        <dbReference type="PIRSR" id="PIRSR617821-1"/>
    </source>
</evidence>
<comment type="similarity">
    <text evidence="1">Belongs to the acetyl-CoA hydrolase/transferase family.</text>
</comment>
<dbReference type="STRING" id="525903.Taci_0301"/>
<dbReference type="InterPro" id="IPR038460">
    <property type="entry name" value="AcetylCoA_hyd_C_sf"/>
</dbReference>
<dbReference type="GO" id="GO:0006084">
    <property type="term" value="P:acetyl-CoA metabolic process"/>
    <property type="evidence" value="ECO:0007669"/>
    <property type="project" value="InterPro"/>
</dbReference>
<organism evidence="6 7">
    <name type="scientific">Thermanaerovibrio acidaminovorans (strain ATCC 49978 / DSM 6589 / Su883)</name>
    <name type="common">Selenomonas acidaminovorans</name>
    <dbReference type="NCBI Taxonomy" id="525903"/>
    <lineage>
        <taxon>Bacteria</taxon>
        <taxon>Thermotogati</taxon>
        <taxon>Synergistota</taxon>
        <taxon>Synergistia</taxon>
        <taxon>Synergistales</taxon>
        <taxon>Synergistaceae</taxon>
        <taxon>Thermanaerovibrio</taxon>
    </lineage>
</organism>
<dbReference type="Gene3D" id="3.40.1080.10">
    <property type="entry name" value="Glutaconate Coenzyme A-transferase"/>
    <property type="match status" value="1"/>
</dbReference>
<evidence type="ECO:0000256" key="3">
    <source>
        <dbReference type="PIRSR" id="PIRSR617821-2"/>
    </source>
</evidence>
<dbReference type="KEGG" id="tai:Taci_0301"/>
<proteinExistence type="inferred from homology"/>
<dbReference type="OrthoDB" id="9801795at2"/>
<feature type="domain" description="Acetyl-CoA hydrolase/transferase C-terminal" evidence="5">
    <location>
        <begin position="325"/>
        <end position="471"/>
    </location>
</feature>
<dbReference type="Proteomes" id="UP000002030">
    <property type="component" value="Chromosome"/>
</dbReference>
<dbReference type="EC" id="3.1.2.1" evidence="6"/>
<dbReference type="eggNOG" id="COG0427">
    <property type="taxonomic scope" value="Bacteria"/>
</dbReference>
<dbReference type="NCBIfam" id="TIGR03458">
    <property type="entry name" value="YgfH_subfam"/>
    <property type="match status" value="1"/>
</dbReference>
<name>D1B8D5_THEAS</name>
<dbReference type="AlphaFoldDB" id="D1B8D5"/>
<feature type="binding site" evidence="3">
    <location>
        <position position="390"/>
    </location>
    <ligand>
        <name>CoA</name>
        <dbReference type="ChEBI" id="CHEBI:57287"/>
    </ligand>
</feature>
<dbReference type="EnsemblBacteria" id="ACZ18538">
    <property type="protein sequence ID" value="ACZ18538"/>
    <property type="gene ID" value="Taci_0301"/>
</dbReference>
<dbReference type="InterPro" id="IPR026888">
    <property type="entry name" value="AcetylCoA_hyd_C"/>
</dbReference>
<keyword evidence="7" id="KW-1185">Reference proteome</keyword>
<dbReference type="Pfam" id="PF02550">
    <property type="entry name" value="AcetylCoA_hydro"/>
    <property type="match status" value="1"/>
</dbReference>
<dbReference type="InterPro" id="IPR046433">
    <property type="entry name" value="ActCoA_hydro"/>
</dbReference>
<dbReference type="PANTHER" id="PTHR43609:SF1">
    <property type="entry name" value="ACETYL-COA HYDROLASE"/>
    <property type="match status" value="1"/>
</dbReference>
<accession>D1B8D5</accession>
<dbReference type="FunFam" id="3.40.1080.20:FF:000001">
    <property type="entry name" value="Acetyl-CoA hydrolase Ach1"/>
    <property type="match status" value="1"/>
</dbReference>
<sequence>MKTVALDIRDRVRCESLRSLIMDPHEAAKLINDGDVIGASGFTPSGYPKEVPMAIARRKLETGSPSNLTLWCGASVGPELDGELTASGALARRFPYQTDDRLRKAINEGTVLFQDIHLSHGTQNLRYGFYGKMDVAIVEAVAINQDGSIVPSTSVGNSPTFVKMAEKVIVEVNVTQPMSLEGVHDIYIPGDPPSREPIPIASVSDRIGTPFIPCDPSKIVAIVPSDVPDKQRPLAAVDEVSARMARNLLDFLDVEVKAQRLPRDLFPLQSGVGEVANAVLAGFLEWPSENLRMYTEVIQDSMLDLIDAGKVSFASGTSFTPSPEGARRMYANMDLYRQRVILRPQEISNHPEVIRRLGVIAMNTAVEVDVYGHVNSTMALGSKMINGIGGSGDFARNGYLTVFLTPSTAKGGSISRIVPFCSHVDHTEHDVDVVVTEWGVADLRGLTPRERSVEIVGKCAHPDYRSALMDYIRRAQANGGHEPHDLKEAFSFHLRLIRNGSMLPVGGVRES</sequence>
<dbReference type="HOGENOM" id="CLU_019748_3_0_0"/>
<evidence type="ECO:0000259" key="5">
    <source>
        <dbReference type="Pfam" id="PF13336"/>
    </source>
</evidence>
<dbReference type="Gene3D" id="3.40.1080.20">
    <property type="entry name" value="Acetyl-CoA hydrolase/transferase C-terminal domain"/>
    <property type="match status" value="1"/>
</dbReference>
<protein>
    <submittedName>
        <fullName evidence="6">Succinate CoA transferase</fullName>
        <ecNumber evidence="6">3.1.2.1</ecNumber>
    </submittedName>
</protein>
<dbReference type="InterPro" id="IPR037171">
    <property type="entry name" value="NagB/RpiA_transferase-like"/>
</dbReference>
<feature type="domain" description="Acetyl-CoA hydrolase/transferase N-terminal" evidence="4">
    <location>
        <begin position="18"/>
        <end position="224"/>
    </location>
</feature>
<evidence type="ECO:0000313" key="7">
    <source>
        <dbReference type="Proteomes" id="UP000002030"/>
    </source>
</evidence>
<keyword evidence="6" id="KW-0378">Hydrolase</keyword>
<feature type="binding site" evidence="3">
    <location>
        <begin position="271"/>
        <end position="275"/>
    </location>
    <ligand>
        <name>CoA</name>
        <dbReference type="ChEBI" id="CHEBI:57287"/>
    </ligand>
</feature>